<feature type="chain" id="PRO_5024984294" description="Pilus assembly protein PilP" evidence="1">
    <location>
        <begin position="22"/>
        <end position="191"/>
    </location>
</feature>
<evidence type="ECO:0000313" key="2">
    <source>
        <dbReference type="EMBL" id="RKX66731.1"/>
    </source>
</evidence>
<reference evidence="2 3" key="1">
    <citation type="submission" date="2018-06" db="EMBL/GenBank/DDBJ databases">
        <title>Extensive metabolic versatility and redundancy in microbially diverse, dynamic hydrothermal sediments.</title>
        <authorList>
            <person name="Dombrowski N."/>
            <person name="Teske A."/>
            <person name="Baker B.J."/>
        </authorList>
    </citation>
    <scope>NUCLEOTIDE SEQUENCE [LARGE SCALE GENOMIC DNA]</scope>
    <source>
        <strain evidence="2">B35_G9</strain>
    </source>
</reference>
<dbReference type="PROSITE" id="PS51257">
    <property type="entry name" value="PROKAR_LIPOPROTEIN"/>
    <property type="match status" value="1"/>
</dbReference>
<accession>A0A660S8S4</accession>
<evidence type="ECO:0000313" key="3">
    <source>
        <dbReference type="Proteomes" id="UP000282321"/>
    </source>
</evidence>
<gene>
    <name evidence="2" type="ORF">DRP44_03515</name>
</gene>
<dbReference type="Proteomes" id="UP000282321">
    <property type="component" value="Unassembled WGS sequence"/>
</dbReference>
<dbReference type="EMBL" id="QNBC01000034">
    <property type="protein sequence ID" value="RKX66731.1"/>
    <property type="molecule type" value="Genomic_DNA"/>
</dbReference>
<sequence>MKRILPVLAILLLLLSGCKKEGNLSNYIVNKVVTFFVGNSGDKTVQKSSIVDNNLINAVVQKDTTIAEESDTVNLDSMLKGVKLPFNVEQYSFKSAGKRDIFEPLLSKTKGTESLNLDNAVLTGIIEGPNGRVALIKEFGGQGYVLKENDKIADGYVKKIGEDYIIFETHQFGVVSETKFKLESEDQKLKF</sequence>
<dbReference type="AlphaFoldDB" id="A0A660S8S4"/>
<protein>
    <recommendedName>
        <fullName evidence="4">Pilus assembly protein PilP</fullName>
    </recommendedName>
</protein>
<evidence type="ECO:0008006" key="4">
    <source>
        <dbReference type="Google" id="ProtNLM"/>
    </source>
</evidence>
<feature type="signal peptide" evidence="1">
    <location>
        <begin position="1"/>
        <end position="21"/>
    </location>
</feature>
<keyword evidence="1" id="KW-0732">Signal</keyword>
<comment type="caution">
    <text evidence="2">The sequence shown here is derived from an EMBL/GenBank/DDBJ whole genome shotgun (WGS) entry which is preliminary data.</text>
</comment>
<name>A0A660S8S4_UNCT6</name>
<proteinExistence type="predicted"/>
<organism evidence="2 3">
    <name type="scientific">candidate division TA06 bacterium</name>
    <dbReference type="NCBI Taxonomy" id="2250710"/>
    <lineage>
        <taxon>Bacteria</taxon>
        <taxon>Bacteria division TA06</taxon>
    </lineage>
</organism>
<evidence type="ECO:0000256" key="1">
    <source>
        <dbReference type="SAM" id="SignalP"/>
    </source>
</evidence>